<proteinExistence type="predicted"/>
<dbReference type="AlphaFoldDB" id="D9WLI4"/>
<dbReference type="PANTHER" id="PTHR14136">
    <property type="entry name" value="BTB_POZ DOMAIN-CONTAINING PROTEIN KCTD9"/>
    <property type="match status" value="1"/>
</dbReference>
<dbReference type="STRING" id="457427.SSOG_01299"/>
<dbReference type="Proteomes" id="UP000003963">
    <property type="component" value="Unassembled WGS sequence"/>
</dbReference>
<dbReference type="HOGENOM" id="CLU_615261_0_0_11"/>
<organism evidence="1 2">
    <name type="scientific">Streptomyces himastatinicus ATCC 53653</name>
    <dbReference type="NCBI Taxonomy" id="457427"/>
    <lineage>
        <taxon>Bacteria</taxon>
        <taxon>Bacillati</taxon>
        <taxon>Actinomycetota</taxon>
        <taxon>Actinomycetes</taxon>
        <taxon>Kitasatosporales</taxon>
        <taxon>Streptomycetaceae</taxon>
        <taxon>Streptomyces</taxon>
        <taxon>Streptomyces violaceusniger group</taxon>
    </lineage>
</organism>
<name>D9WLI4_9ACTN</name>
<sequence>MVGGALTLVFTPVGRWVAEWAWGPDWPRMDGAARSAALGQFRLAVVQTAAFLGAGTALVLTAFTYRLSRRGQVTDRFSKALERLGAPDLHVRLGGILVLEEFVRDWPEQSTHAAHVLGAFVRDRAPRARRPTTRGAHDARGAAALRNALNERPPRTLARARLHGAPDADVQAALTALTRPASRLRALPHHTIDLSELDLSYAELDGADLAGARLVDTDLTGARLAGAKLTATCLQGADLTRAELDGADLTYAQLDRADLSYATLERADLARAWLNHANLTGARLDEADLTRAQLVRTDLTGAHLDAANLTDAQVQRANLSEARLVEADLTRACLDADLTGATLYAAVLTDTWLDGADLREAGLLTAEQVAAACPTPTTRLPSEIADDPRVTGRIATVATWGTGWNVTTVSVTFTPPTARGKRGAKGEEVLAFRRNAIETGPAVQR</sequence>
<protein>
    <submittedName>
        <fullName evidence="1">LigA protein</fullName>
    </submittedName>
</protein>
<dbReference type="InterPro" id="IPR051082">
    <property type="entry name" value="Pentapeptide-BTB/POZ_domain"/>
</dbReference>
<dbReference type="InterPro" id="IPR001646">
    <property type="entry name" value="5peptide_repeat"/>
</dbReference>
<dbReference type="EMBL" id="GG657754">
    <property type="protein sequence ID" value="EFL21587.1"/>
    <property type="molecule type" value="Genomic_DNA"/>
</dbReference>
<gene>
    <name evidence="1" type="ORF">SSOG_01299</name>
</gene>
<keyword evidence="2" id="KW-1185">Reference proteome</keyword>
<dbReference type="Pfam" id="PF00805">
    <property type="entry name" value="Pentapeptide"/>
    <property type="match status" value="4"/>
</dbReference>
<dbReference type="PANTHER" id="PTHR14136:SF17">
    <property type="entry name" value="BTB_POZ DOMAIN-CONTAINING PROTEIN KCTD9"/>
    <property type="match status" value="1"/>
</dbReference>
<evidence type="ECO:0000313" key="1">
    <source>
        <dbReference type="EMBL" id="EFL21587.1"/>
    </source>
</evidence>
<reference evidence="1 2" key="1">
    <citation type="submission" date="2009-02" db="EMBL/GenBank/DDBJ databases">
        <title>Annotation of Streptomyces hygroscopicus strain ATCC 53653.</title>
        <authorList>
            <consortium name="The Broad Institute Genome Sequencing Platform"/>
            <consortium name="Broad Institute Microbial Sequencing Center"/>
            <person name="Fischbach M."/>
            <person name="Godfrey P."/>
            <person name="Ward D."/>
            <person name="Young S."/>
            <person name="Zeng Q."/>
            <person name="Koehrsen M."/>
            <person name="Alvarado L."/>
            <person name="Berlin A.M."/>
            <person name="Bochicchio J."/>
            <person name="Borenstein D."/>
            <person name="Chapman S.B."/>
            <person name="Chen Z."/>
            <person name="Engels R."/>
            <person name="Freedman E."/>
            <person name="Gellesch M."/>
            <person name="Goldberg J."/>
            <person name="Griggs A."/>
            <person name="Gujja S."/>
            <person name="Heilman E.R."/>
            <person name="Heiman D.I."/>
            <person name="Hepburn T.A."/>
            <person name="Howarth C."/>
            <person name="Jen D."/>
            <person name="Larson L."/>
            <person name="Lewis B."/>
            <person name="Mehta T."/>
            <person name="Park D."/>
            <person name="Pearson M."/>
            <person name="Richards J."/>
            <person name="Roberts A."/>
            <person name="Saif S."/>
            <person name="Shea T.D."/>
            <person name="Shenoy N."/>
            <person name="Sisk P."/>
            <person name="Stolte C."/>
            <person name="Sykes S.N."/>
            <person name="Thomson T."/>
            <person name="Walk T."/>
            <person name="White J."/>
            <person name="Yandava C."/>
            <person name="Straight P."/>
            <person name="Clardy J."/>
            <person name="Hung D."/>
            <person name="Kolter R."/>
            <person name="Mekalanos J."/>
            <person name="Walker S."/>
            <person name="Walsh C.T."/>
            <person name="Wieland-Brown L.C."/>
            <person name="Haas B."/>
            <person name="Nusbaum C."/>
            <person name="Birren B."/>
        </authorList>
    </citation>
    <scope>NUCLEOTIDE SEQUENCE [LARGE SCALE GENOMIC DNA]</scope>
    <source>
        <strain evidence="1 2">ATCC 53653</strain>
    </source>
</reference>
<accession>D9WLI4</accession>
<dbReference type="SUPFAM" id="SSF141571">
    <property type="entry name" value="Pentapeptide repeat-like"/>
    <property type="match status" value="1"/>
</dbReference>
<dbReference type="Gene3D" id="2.160.20.80">
    <property type="entry name" value="E3 ubiquitin-protein ligase SopA"/>
    <property type="match status" value="1"/>
</dbReference>
<evidence type="ECO:0000313" key="2">
    <source>
        <dbReference type="Proteomes" id="UP000003963"/>
    </source>
</evidence>